<sequence length="1548" mass="162773">MSQLNVELAVWNAAANPTRSRVTSIVACKDGVVCGHADGKIWLYKLNAAGAKSTPLPLDTPKRDELLGLDVQPRCLLAAHQSPIILLQLGQISSPSSEGYEGTITSVSEDGDVVLWGVSDGRCIARIRTPLQNIRPTSICLQTVDYQSAAEDLMFISGEGPVAYVLSYPSLELVYEWSLPHPEWITALAVRKRKDHFRSELITCTTDGAVRLWSFDEFALAQQDVFSRAASPVMGNTTDVGLGLSGSGSGAESASSDMDADPLGGSRSGMFCLESTFSHLGEEYAISSLATNPFNEDEFLAVSPTVVRLFASRDSQLHELLRWKAQRKTNASFAGGSFLSKADVIFWDELGNISSVCSSFAIQGGSAGIHVTRSLHAEATGEAPAFVVSSLNRVPAGPESSLGNAIAARDSSQVSVLAMYSSNRDKHTMSIILPMPLSSVSGSANRPHLDLEDAKGGHKNWLGRSVTFDMAMLWDERLKHMQSGRDMTSALVTDSGSIVLGLSDGNIRIMPLSQLLGVAPISGSAADTGDCESGVLELRGHTSAITALYEWTVPSLSGCDFCRRSSSTSTETRPTGGSIDMADGDHISVRSLGTSTAQRSCSACSPNLLVSASADLTLRIWDMASGECLNTLVAQSAPAVHLCSTLPTKNTLWQESGGHQALKNLLRSLVVAVGSDNSATLLSMETLERVYVSAPYHEKLVRLALCKDAGGLVLCFADDTKRVIVLEHILAQRGQLEPVEPPPAYSVSLLPGMSKPTDGSISRGGHWAGIHLLSSRGGNSVRHISPAALVLEVDVTQLQAAISRLIPDGASSKQVQQLLDAEAQDQLRIGCYGHGIGGKSMSQPLRTSLALLSVLCSWGLCAELDEIKTGAFGMQPPPSNVSLAISNKQLGVHSVQFPSGAKGGSSWCMSPLLNAQRMLGILTLSRGILQGNEKHAVEIINYYVGKLPGEVGSRFRPLSLLTLAQYWQSPNANLQRAARTLILSTIHVARCPTGAALDAAELNALTIVCIIGNDYSSLLPLTARSMAASMLQTLVTVDRVGTRARMMGIELLSRGFATFKPYLDCHLIIQNLLAVLMTISEDVGSNSNSGGTPPPTSTLSLLPAGNNSGNPGALSSSGASTGLGIYRTMSGASLPALAGGYGTGTPVSRNISNQVRNTNDSLPGGGGSSSSSRELPRPIPAPSGGGGERGGSLATTPTNTLSSVARAAMTSSALRAHAQSGEGSRPRLSKLGYGTDEDVGNTSSDGKGGTPSPRARAQGQRASAHRHRSPRMRQSSVGNNGAGNHGSTVSFNLIVLAKSALLRIATTDMPLVSSTVIDILQSNSEHGGIKERRGALQLIGLVAQKYPRQLHPHLEGIAAAIVQAIEPKRATVRKLLIAAAGAALQGLVRAYPWVSFHPESQCLAVGCIDGRCTTYDLRTATRTAVYDGGSGCPVAAVAISPQGDRVASFTLGNGMLSIWDPAPSALAMFARSLFWSATSELVSGGNNAAESQSSGSVTPSKTMKIPGGYLENADTLSASSAMTVAKLTWTADRTVLLQIQEASFSLSV</sequence>
<evidence type="ECO:0000313" key="2">
    <source>
        <dbReference type="Proteomes" id="UP001140096"/>
    </source>
</evidence>
<dbReference type="Proteomes" id="UP001140096">
    <property type="component" value="Unassembled WGS sequence"/>
</dbReference>
<evidence type="ECO:0000313" key="1">
    <source>
        <dbReference type="EMBL" id="KAJ2813412.1"/>
    </source>
</evidence>
<reference evidence="1" key="1">
    <citation type="submission" date="2022-07" db="EMBL/GenBank/DDBJ databases">
        <title>Phylogenomic reconstructions and comparative analyses of Kickxellomycotina fungi.</title>
        <authorList>
            <person name="Reynolds N.K."/>
            <person name="Stajich J.E."/>
            <person name="Barry K."/>
            <person name="Grigoriev I.V."/>
            <person name="Crous P."/>
            <person name="Smith M.E."/>
        </authorList>
    </citation>
    <scope>NUCLEOTIDE SEQUENCE</scope>
    <source>
        <strain evidence="1">CBS 102833</strain>
    </source>
</reference>
<protein>
    <submittedName>
        <fullName evidence="1">Uncharacterized protein</fullName>
    </submittedName>
</protein>
<name>A0ACC1LPF3_9FUNG</name>
<dbReference type="EMBL" id="JANBUP010000059">
    <property type="protein sequence ID" value="KAJ2813412.1"/>
    <property type="molecule type" value="Genomic_DNA"/>
</dbReference>
<organism evidence="1 2">
    <name type="scientific">Coemansia furcata</name>
    <dbReference type="NCBI Taxonomy" id="417177"/>
    <lineage>
        <taxon>Eukaryota</taxon>
        <taxon>Fungi</taxon>
        <taxon>Fungi incertae sedis</taxon>
        <taxon>Zoopagomycota</taxon>
        <taxon>Kickxellomycotina</taxon>
        <taxon>Kickxellomycetes</taxon>
        <taxon>Kickxellales</taxon>
        <taxon>Kickxellaceae</taxon>
        <taxon>Coemansia</taxon>
    </lineage>
</organism>
<keyword evidence="2" id="KW-1185">Reference proteome</keyword>
<gene>
    <name evidence="1" type="ORF">H4S07_000707</name>
</gene>
<proteinExistence type="predicted"/>
<comment type="caution">
    <text evidence="1">The sequence shown here is derived from an EMBL/GenBank/DDBJ whole genome shotgun (WGS) entry which is preliminary data.</text>
</comment>
<accession>A0ACC1LPF3</accession>